<evidence type="ECO:0000313" key="2">
    <source>
        <dbReference type="Proteomes" id="UP000373449"/>
    </source>
</evidence>
<dbReference type="InterPro" id="IPR010388">
    <property type="entry name" value="Anaerobic_Co-chelatase"/>
</dbReference>
<gene>
    <name evidence="1" type="primary">cbiK_1</name>
    <name evidence="1" type="ORF">NCTC12282_03299</name>
</gene>
<dbReference type="GO" id="GO:0016852">
    <property type="term" value="F:sirohydrochlorin cobaltochelatase activity"/>
    <property type="evidence" value="ECO:0007669"/>
    <property type="project" value="UniProtKB-EC"/>
</dbReference>
<dbReference type="EMBL" id="CAADJA010000002">
    <property type="protein sequence ID" value="VFS48634.1"/>
    <property type="molecule type" value="Genomic_DNA"/>
</dbReference>
<dbReference type="Pfam" id="PF06180">
    <property type="entry name" value="CbiK"/>
    <property type="match status" value="1"/>
</dbReference>
<proteinExistence type="predicted"/>
<protein>
    <submittedName>
        <fullName evidence="1">Sirohydrochlorin cobaltochelatase</fullName>
        <ecNumber evidence="1">4.99.1.3</ecNumber>
    </submittedName>
</protein>
<dbReference type="GO" id="GO:0019251">
    <property type="term" value="P:anaerobic cobalamin biosynthetic process"/>
    <property type="evidence" value="ECO:0007669"/>
    <property type="project" value="InterPro"/>
</dbReference>
<name>A0A484ZJP5_9GAMM</name>
<keyword evidence="1" id="KW-0456">Lyase</keyword>
<dbReference type="SUPFAM" id="SSF53800">
    <property type="entry name" value="Chelatase"/>
    <property type="match status" value="1"/>
</dbReference>
<dbReference type="EC" id="4.99.1.3" evidence="1"/>
<evidence type="ECO:0000313" key="1">
    <source>
        <dbReference type="EMBL" id="VFS48634.1"/>
    </source>
</evidence>
<organism evidence="1 2">
    <name type="scientific">Budvicia aquatica</name>
    <dbReference type="NCBI Taxonomy" id="82979"/>
    <lineage>
        <taxon>Bacteria</taxon>
        <taxon>Pseudomonadati</taxon>
        <taxon>Pseudomonadota</taxon>
        <taxon>Gammaproteobacteria</taxon>
        <taxon>Enterobacterales</taxon>
        <taxon>Budviciaceae</taxon>
        <taxon>Budvicia</taxon>
    </lineage>
</organism>
<reference evidence="1 2" key="1">
    <citation type="submission" date="2019-03" db="EMBL/GenBank/DDBJ databases">
        <authorList>
            <consortium name="Pathogen Informatics"/>
        </authorList>
    </citation>
    <scope>NUCLEOTIDE SEQUENCE [LARGE SCALE GENOMIC DNA]</scope>
    <source>
        <strain evidence="1 2">NCTC12282</strain>
    </source>
</reference>
<dbReference type="Gene3D" id="3.40.50.1400">
    <property type="match status" value="1"/>
</dbReference>
<sequence>MKKALLAISFGTSYTETRKKNIEACEQQLADAFDDRDLFRAFTSGMVIRKLERRDGLKIDTPREALSRLAQAGYQDVAIQSLHVIKGDEYEKIVREIEKFRPYFKRLVLGLLCLADLKTINS</sequence>
<accession>A0A484ZJP5</accession>
<dbReference type="AlphaFoldDB" id="A0A484ZJP5"/>
<dbReference type="Proteomes" id="UP000373449">
    <property type="component" value="Unassembled WGS sequence"/>
</dbReference>